<feature type="domain" description="PLD phosphodiesterase" evidence="6">
    <location>
        <begin position="419"/>
        <end position="446"/>
    </location>
</feature>
<evidence type="ECO:0000259" key="6">
    <source>
        <dbReference type="PROSITE" id="PS50035"/>
    </source>
</evidence>
<dbReference type="Pfam" id="PF13091">
    <property type="entry name" value="PLDc_2"/>
    <property type="match status" value="2"/>
</dbReference>
<dbReference type="CDD" id="cd09111">
    <property type="entry name" value="PLDc_ymdC_like_1"/>
    <property type="match status" value="1"/>
</dbReference>
<feature type="domain" description="PLD phosphodiesterase" evidence="6">
    <location>
        <begin position="170"/>
        <end position="197"/>
    </location>
</feature>
<keyword evidence="8" id="KW-1185">Reference proteome</keyword>
<accession>A0A2A4CKD5</accession>
<comment type="subcellular location">
    <subcellularLocation>
        <location evidence="2">Secreted</location>
    </subcellularLocation>
</comment>
<evidence type="ECO:0000313" key="8">
    <source>
        <dbReference type="Proteomes" id="UP000243507"/>
    </source>
</evidence>
<dbReference type="SUPFAM" id="SSF56024">
    <property type="entry name" value="Phospholipase D/nuclease"/>
    <property type="match status" value="2"/>
</dbReference>
<dbReference type="GO" id="GO:0032049">
    <property type="term" value="P:cardiolipin biosynthetic process"/>
    <property type="evidence" value="ECO:0007669"/>
    <property type="project" value="UniProtKB-ARBA"/>
</dbReference>
<reference evidence="7 8" key="1">
    <citation type="submission" date="2017-09" db="EMBL/GenBank/DDBJ databases">
        <title>A multilocus sequence analysis scheme for characterization of bacteria in the genus Thioclava.</title>
        <authorList>
            <person name="Liu Y."/>
            <person name="Shao Z."/>
        </authorList>
    </citation>
    <scope>NUCLEOTIDE SEQUENCE [LARGE SCALE GENOMIC DNA]</scope>
    <source>
        <strain evidence="7 8">CAU 1312</strain>
    </source>
</reference>
<evidence type="ECO:0000256" key="1">
    <source>
        <dbReference type="ARBA" id="ARBA00003145"/>
    </source>
</evidence>
<dbReference type="RefSeq" id="WP_096432881.1">
    <property type="nucleotide sequence ID" value="NZ_NTJD01000005.1"/>
</dbReference>
<dbReference type="AlphaFoldDB" id="A0A2A4CKD5"/>
<dbReference type="CDD" id="cd09113">
    <property type="entry name" value="PLDc_ymdC_like_2"/>
    <property type="match status" value="1"/>
</dbReference>
<dbReference type="OrthoDB" id="9814092at2"/>
<evidence type="ECO:0000313" key="7">
    <source>
        <dbReference type="EMBL" id="PCD76483.1"/>
    </source>
</evidence>
<comment type="caution">
    <text evidence="7">The sequence shown here is derived from an EMBL/GenBank/DDBJ whole genome shotgun (WGS) entry which is preliminary data.</text>
</comment>
<dbReference type="InterPro" id="IPR001736">
    <property type="entry name" value="PLipase_D/transphosphatidylase"/>
</dbReference>
<name>A0A2A4CKD5_9RHOB</name>
<dbReference type="GO" id="GO:0005576">
    <property type="term" value="C:extracellular region"/>
    <property type="evidence" value="ECO:0007669"/>
    <property type="project" value="UniProtKB-SubCell"/>
</dbReference>
<organism evidence="7 8">
    <name type="scientific">Pseudothioclava arenosa</name>
    <dbReference type="NCBI Taxonomy" id="1795308"/>
    <lineage>
        <taxon>Bacteria</taxon>
        <taxon>Pseudomonadati</taxon>
        <taxon>Pseudomonadota</taxon>
        <taxon>Alphaproteobacteria</taxon>
        <taxon>Rhodobacterales</taxon>
        <taxon>Paracoccaceae</taxon>
        <taxon>Pseudothioclava</taxon>
    </lineage>
</organism>
<dbReference type="GO" id="GO:0030572">
    <property type="term" value="F:phosphatidyltransferase activity"/>
    <property type="evidence" value="ECO:0007669"/>
    <property type="project" value="UniProtKB-ARBA"/>
</dbReference>
<dbReference type="Proteomes" id="UP000243507">
    <property type="component" value="Unassembled WGS sequence"/>
</dbReference>
<dbReference type="PROSITE" id="PS50035">
    <property type="entry name" value="PLD"/>
    <property type="match status" value="2"/>
</dbReference>
<dbReference type="SMART" id="SM00155">
    <property type="entry name" value="PLDc"/>
    <property type="match status" value="2"/>
</dbReference>
<evidence type="ECO:0000256" key="4">
    <source>
        <dbReference type="ARBA" id="ARBA00022525"/>
    </source>
</evidence>
<evidence type="ECO:0000256" key="5">
    <source>
        <dbReference type="ARBA" id="ARBA00029594"/>
    </source>
</evidence>
<comment type="function">
    <text evidence="1">Could be a virulence factor.</text>
</comment>
<dbReference type="InterPro" id="IPR025202">
    <property type="entry name" value="PLD-like_dom"/>
</dbReference>
<dbReference type="EMBL" id="NTJD01000005">
    <property type="protein sequence ID" value="PCD76483.1"/>
    <property type="molecule type" value="Genomic_DNA"/>
</dbReference>
<gene>
    <name evidence="7" type="ORF">CLN94_07720</name>
</gene>
<sequence length="525" mass="58417">MNVWIVLLIAVLALMLLASGGVVLWARLRHPLPKGPFAQSGTLPPRPELAARFAPDLDDHPGENALNLLEDPALSLAARLELIEAAQDGIDLQYYDWMQDTAGALMLSALRRAGARGVRIRLLLDDNSTAGRDHLLAALRAIPGLELRLFNPFPLRRLRFLAYLADFTRLNRRMHNKAMIVDGAIAILGGRNVGDDYFNTLGPRGLYMDLDFAIAGPLLEDLARVFDSYWNAPLSVPAEAILPPGTPWELEAALAHEATLLSHPEAVNYGKTLAELHREGHLLGPGATPRQFAPVELVYDPPEKPIQTRLRRKEMLWTRMRRALGQPTSELLILSPYFVPMRSGVRLLARIAKAGVKLRILTNSFAATDVALVHSGYAHRRRALLRNGAELYEFAPDAVPTLDVSALLKSRLHGTAPFSRNKLHAKVFIVDRDRLFLGSFNFDPRSIRLNTELGVIVRSPVIAGMIAERLDALIPERCWHVTLSRTQRLSWERPGEAPRHAEPGATWPARIALGIARRLPIEWML</sequence>
<evidence type="ECO:0000256" key="2">
    <source>
        <dbReference type="ARBA" id="ARBA00004613"/>
    </source>
</evidence>
<proteinExistence type="predicted"/>
<keyword evidence="4" id="KW-0964">Secreted</keyword>
<protein>
    <recommendedName>
        <fullName evidence="3">Phospholipase D</fullName>
    </recommendedName>
    <alternativeName>
        <fullName evidence="5">Choline phosphatase</fullName>
    </alternativeName>
</protein>
<dbReference type="Gene3D" id="3.30.870.10">
    <property type="entry name" value="Endonuclease Chain A"/>
    <property type="match status" value="2"/>
</dbReference>
<dbReference type="PANTHER" id="PTHR21248:SF12">
    <property type="entry name" value="CARDIOLIPIN SYNTHASE C"/>
    <property type="match status" value="1"/>
</dbReference>
<dbReference type="PANTHER" id="PTHR21248">
    <property type="entry name" value="CARDIOLIPIN SYNTHASE"/>
    <property type="match status" value="1"/>
</dbReference>
<evidence type="ECO:0000256" key="3">
    <source>
        <dbReference type="ARBA" id="ARBA00018392"/>
    </source>
</evidence>